<keyword evidence="1" id="KW-0812">Transmembrane</keyword>
<evidence type="ECO:0000256" key="1">
    <source>
        <dbReference type="SAM" id="Phobius"/>
    </source>
</evidence>
<evidence type="ECO:0000313" key="3">
    <source>
        <dbReference type="Proteomes" id="UP000051160"/>
    </source>
</evidence>
<keyword evidence="1" id="KW-0472">Membrane</keyword>
<accession>A0A0R1LQU8</accession>
<keyword evidence="3" id="KW-1185">Reference proteome</keyword>
<feature type="transmembrane region" description="Helical" evidence="1">
    <location>
        <begin position="39"/>
        <end position="60"/>
    </location>
</feature>
<reference evidence="2 3" key="1">
    <citation type="journal article" date="2015" name="Genome Announc.">
        <title>Expanding the biotechnology potential of lactobacilli through comparative genomics of 213 strains and associated genera.</title>
        <authorList>
            <person name="Sun Z."/>
            <person name="Harris H.M."/>
            <person name="McCann A."/>
            <person name="Guo C."/>
            <person name="Argimon S."/>
            <person name="Zhang W."/>
            <person name="Yang X."/>
            <person name="Jeffery I.B."/>
            <person name="Cooney J.C."/>
            <person name="Kagawa T.F."/>
            <person name="Liu W."/>
            <person name="Song Y."/>
            <person name="Salvetti E."/>
            <person name="Wrobel A."/>
            <person name="Rasinkangas P."/>
            <person name="Parkhill J."/>
            <person name="Rea M.C."/>
            <person name="O'Sullivan O."/>
            <person name="Ritari J."/>
            <person name="Douillard F.P."/>
            <person name="Paul Ross R."/>
            <person name="Yang R."/>
            <person name="Briner A.E."/>
            <person name="Felis G.E."/>
            <person name="de Vos W.M."/>
            <person name="Barrangou R."/>
            <person name="Klaenhammer T.R."/>
            <person name="Caufield P.W."/>
            <person name="Cui Y."/>
            <person name="Zhang H."/>
            <person name="O'Toole P.W."/>
        </authorList>
    </citation>
    <scope>NUCLEOTIDE SEQUENCE [LARGE SCALE GENOMIC DNA]</scope>
    <source>
        <strain evidence="2 3">DSM 19909</strain>
    </source>
</reference>
<dbReference type="AlphaFoldDB" id="A0A0R1LQU8"/>
<sequence>MTIIMTIFKRQTWGYWLIGVLFGVCLPIILKAISINPLWHNGIIFGVFYVIIAGIIGYTLKRNQGGWWLMLLLPVFFTIGTWFAGPKYAIYFTVVYLCVSYLTYGLSSTRVTE</sequence>
<dbReference type="STRING" id="1423776.FD04_GL001153"/>
<feature type="transmembrane region" description="Helical" evidence="1">
    <location>
        <begin position="90"/>
        <end position="107"/>
    </location>
</feature>
<comment type="caution">
    <text evidence="2">The sequence shown here is derived from an EMBL/GenBank/DDBJ whole genome shotgun (WGS) entry which is preliminary data.</text>
</comment>
<gene>
    <name evidence="2" type="ORF">FD04_GL001153</name>
</gene>
<protein>
    <recommendedName>
        <fullName evidence="4">Integral membrane protein</fullName>
    </recommendedName>
</protein>
<feature type="transmembrane region" description="Helical" evidence="1">
    <location>
        <begin position="67"/>
        <end position="84"/>
    </location>
</feature>
<evidence type="ECO:0000313" key="2">
    <source>
        <dbReference type="EMBL" id="KRK98174.1"/>
    </source>
</evidence>
<name>A0A0R1LQU8_9LACO</name>
<dbReference type="PATRIC" id="fig|1423776.4.peg.1164"/>
<evidence type="ECO:0008006" key="4">
    <source>
        <dbReference type="Google" id="ProtNLM"/>
    </source>
</evidence>
<proteinExistence type="predicted"/>
<dbReference type="Proteomes" id="UP000051160">
    <property type="component" value="Unassembled WGS sequence"/>
</dbReference>
<organism evidence="2 3">
    <name type="scientific">Secundilactobacillus odoratitofui DSM 19909 = JCM 15043</name>
    <dbReference type="NCBI Taxonomy" id="1423776"/>
    <lineage>
        <taxon>Bacteria</taxon>
        <taxon>Bacillati</taxon>
        <taxon>Bacillota</taxon>
        <taxon>Bacilli</taxon>
        <taxon>Lactobacillales</taxon>
        <taxon>Lactobacillaceae</taxon>
        <taxon>Secundilactobacillus</taxon>
    </lineage>
</organism>
<dbReference type="EMBL" id="AZEE01000028">
    <property type="protein sequence ID" value="KRK98174.1"/>
    <property type="molecule type" value="Genomic_DNA"/>
</dbReference>
<keyword evidence="1" id="KW-1133">Transmembrane helix</keyword>
<feature type="transmembrane region" description="Helical" evidence="1">
    <location>
        <begin position="12"/>
        <end position="33"/>
    </location>
</feature>